<comment type="caution">
    <text evidence="3">The sequence shown here is derived from an EMBL/GenBank/DDBJ whole genome shotgun (WGS) entry which is preliminary data.</text>
</comment>
<feature type="transmembrane region" description="Helical" evidence="1">
    <location>
        <begin position="97"/>
        <end position="113"/>
    </location>
</feature>
<reference evidence="3 4" key="1">
    <citation type="submission" date="2014-02" db="EMBL/GenBank/DDBJ databases">
        <title>Draft genome sequence of Lysinibacillus manganicus DSM 26584T.</title>
        <authorList>
            <person name="Zhang F."/>
            <person name="Wang G."/>
            <person name="Zhang L."/>
        </authorList>
    </citation>
    <scope>NUCLEOTIDE SEQUENCE [LARGE SCALE GENOMIC DNA]</scope>
    <source>
        <strain evidence="3 4">DSM 26584</strain>
    </source>
</reference>
<dbReference type="AlphaFoldDB" id="A0A0A3IB59"/>
<dbReference type="Proteomes" id="UP000030416">
    <property type="component" value="Unassembled WGS sequence"/>
</dbReference>
<keyword evidence="1" id="KW-1133">Transmembrane helix</keyword>
<evidence type="ECO:0000313" key="3">
    <source>
        <dbReference type="EMBL" id="KGR80053.1"/>
    </source>
</evidence>
<accession>A0A0A3IB59</accession>
<name>A0A0A3IB59_9BACL</name>
<organism evidence="3 4">
    <name type="scientific">Ureibacillus manganicus DSM 26584</name>
    <dbReference type="NCBI Taxonomy" id="1384049"/>
    <lineage>
        <taxon>Bacteria</taxon>
        <taxon>Bacillati</taxon>
        <taxon>Bacillota</taxon>
        <taxon>Bacilli</taxon>
        <taxon>Bacillales</taxon>
        <taxon>Caryophanaceae</taxon>
        <taxon>Ureibacillus</taxon>
    </lineage>
</organism>
<evidence type="ECO:0000256" key="1">
    <source>
        <dbReference type="SAM" id="Phobius"/>
    </source>
</evidence>
<keyword evidence="1" id="KW-0472">Membrane</keyword>
<dbReference type="EMBL" id="JPVN01000003">
    <property type="protein sequence ID" value="KGR80053.1"/>
    <property type="molecule type" value="Genomic_DNA"/>
</dbReference>
<dbReference type="InterPro" id="IPR009936">
    <property type="entry name" value="DUF1468"/>
</dbReference>
<keyword evidence="1" id="KW-0812">Transmembrane</keyword>
<keyword evidence="4" id="KW-1185">Reference proteome</keyword>
<evidence type="ECO:0000259" key="2">
    <source>
        <dbReference type="Pfam" id="PF07331"/>
    </source>
</evidence>
<protein>
    <recommendedName>
        <fullName evidence="2">DUF1468 domain-containing protein</fullName>
    </recommendedName>
</protein>
<dbReference type="RefSeq" id="WP_036182895.1">
    <property type="nucleotide sequence ID" value="NZ_AVDA01000003.1"/>
</dbReference>
<gene>
    <name evidence="3" type="ORF">CD29_03630</name>
</gene>
<proteinExistence type="predicted"/>
<evidence type="ECO:0000313" key="4">
    <source>
        <dbReference type="Proteomes" id="UP000030416"/>
    </source>
</evidence>
<dbReference type="Pfam" id="PF07331">
    <property type="entry name" value="TctB"/>
    <property type="match status" value="1"/>
</dbReference>
<feature type="transmembrane region" description="Helical" evidence="1">
    <location>
        <begin position="122"/>
        <end position="141"/>
    </location>
</feature>
<feature type="transmembrane region" description="Helical" evidence="1">
    <location>
        <begin position="74"/>
        <end position="91"/>
    </location>
</feature>
<dbReference type="OrthoDB" id="2969509at2"/>
<sequence>MNMRSLTLILLTCTLVMGVFYYRSADSLRVVSNSDDIGAGYFPKLLAIALIGLTLVSIIQTIREKTVEKFELGNAKMVVLTVILTFFYIFTWIQFQTFYISTFIFLFTLIYLFQPNRKSKKILFLSLMSTSIVLIGIYIFFEKMLQIQF</sequence>
<feature type="domain" description="DUF1468" evidence="2">
    <location>
        <begin position="9"/>
        <end position="149"/>
    </location>
</feature>
<feature type="transmembrane region" description="Helical" evidence="1">
    <location>
        <begin position="41"/>
        <end position="62"/>
    </location>
</feature>